<feature type="non-terminal residue" evidence="5">
    <location>
        <position position="1"/>
    </location>
</feature>
<accession>M2YIQ2</accession>
<proteinExistence type="inferred from homology"/>
<dbReference type="GeneID" id="19330144"/>
<dbReference type="AlphaFoldDB" id="M2YIQ2"/>
<dbReference type="HOGENOM" id="CLU_006586_15_1_1"/>
<dbReference type="InterPro" id="IPR050309">
    <property type="entry name" value="Type-B_Carboxylest/Lipase"/>
</dbReference>
<evidence type="ECO:0000259" key="4">
    <source>
        <dbReference type="Pfam" id="PF00135"/>
    </source>
</evidence>
<keyword evidence="6" id="KW-1185">Reference proteome</keyword>
<dbReference type="KEGG" id="pfj:MYCFIDRAFT_108978"/>
<gene>
    <name evidence="5" type="ORF">MYCFIDRAFT_108978</name>
</gene>
<dbReference type="eggNOG" id="KOG4389">
    <property type="taxonomic scope" value="Eukaryota"/>
</dbReference>
<dbReference type="VEuPathDB" id="FungiDB:MYCFIDRAFT_108978"/>
<dbReference type="ESTHER" id="mycfi-m2yiq2">
    <property type="family name" value="Fungal_carboxylesterase_lipase"/>
</dbReference>
<dbReference type="Proteomes" id="UP000016932">
    <property type="component" value="Unassembled WGS sequence"/>
</dbReference>
<reference evidence="5 6" key="1">
    <citation type="journal article" date="2012" name="PLoS Pathog.">
        <title>Diverse lifestyles and strategies of plant pathogenesis encoded in the genomes of eighteen Dothideomycetes fungi.</title>
        <authorList>
            <person name="Ohm R.A."/>
            <person name="Feau N."/>
            <person name="Henrissat B."/>
            <person name="Schoch C.L."/>
            <person name="Horwitz B.A."/>
            <person name="Barry K.W."/>
            <person name="Condon B.J."/>
            <person name="Copeland A.C."/>
            <person name="Dhillon B."/>
            <person name="Glaser F."/>
            <person name="Hesse C.N."/>
            <person name="Kosti I."/>
            <person name="LaButti K."/>
            <person name="Lindquist E.A."/>
            <person name="Lucas S."/>
            <person name="Salamov A.A."/>
            <person name="Bradshaw R.E."/>
            <person name="Ciuffetti L."/>
            <person name="Hamelin R.C."/>
            <person name="Kema G.H.J."/>
            <person name="Lawrence C."/>
            <person name="Scott J.A."/>
            <person name="Spatafora J.W."/>
            <person name="Turgeon B.G."/>
            <person name="de Wit P.J.G.M."/>
            <person name="Zhong S."/>
            <person name="Goodwin S.B."/>
            <person name="Grigoriev I.V."/>
        </authorList>
    </citation>
    <scope>NUCLEOTIDE SEQUENCE [LARGE SCALE GENOMIC DNA]</scope>
    <source>
        <strain evidence="5 6">CIRAD86</strain>
    </source>
</reference>
<protein>
    <recommendedName>
        <fullName evidence="3">Carboxylic ester hydrolase</fullName>
        <ecNumber evidence="3">3.1.1.-</ecNumber>
    </recommendedName>
</protein>
<dbReference type="OrthoDB" id="408631at2759"/>
<name>M2YIQ2_PSEFD</name>
<dbReference type="SUPFAM" id="SSF53474">
    <property type="entry name" value="alpha/beta-Hydrolases"/>
    <property type="match status" value="1"/>
</dbReference>
<dbReference type="EMBL" id="KB446564">
    <property type="protein sequence ID" value="EME77645.1"/>
    <property type="molecule type" value="Genomic_DNA"/>
</dbReference>
<keyword evidence="2 3" id="KW-0378">Hydrolase</keyword>
<dbReference type="InterPro" id="IPR019826">
    <property type="entry name" value="Carboxylesterase_B_AS"/>
</dbReference>
<dbReference type="Pfam" id="PF00135">
    <property type="entry name" value="COesterase"/>
    <property type="match status" value="2"/>
</dbReference>
<dbReference type="InterPro" id="IPR019819">
    <property type="entry name" value="Carboxylesterase_B_CS"/>
</dbReference>
<dbReference type="PROSITE" id="PS00122">
    <property type="entry name" value="CARBOXYLESTERASE_B_1"/>
    <property type="match status" value="1"/>
</dbReference>
<evidence type="ECO:0000313" key="6">
    <source>
        <dbReference type="Proteomes" id="UP000016932"/>
    </source>
</evidence>
<comment type="similarity">
    <text evidence="1 3">Belongs to the type-B carboxylesterase/lipase family.</text>
</comment>
<dbReference type="InterPro" id="IPR002018">
    <property type="entry name" value="CarbesteraseB"/>
</dbReference>
<evidence type="ECO:0000313" key="5">
    <source>
        <dbReference type="EMBL" id="EME77645.1"/>
    </source>
</evidence>
<dbReference type="RefSeq" id="XP_007931444.1">
    <property type="nucleotide sequence ID" value="XM_007933253.1"/>
</dbReference>
<sequence>DQLTVSTTSGRMHGKIGDTYPSVRQFLGIPYAQPPLGDLRWAAPEPLWQPDARIAATEYTPQCMQVAGDAPTIYNQELADPKNQEFLEEIGVSEDCLTLSVYAPSVNRTKSESLPVLIWVHGGGWQGGGESLGQIPTQWIDRTPTHIVVKIKYRLNIFGFPGGVRALKDWNLGYLDQRLAVEWVRDNIAAFGGDPSRITLWGESAGAGSVDAHTYAWPKDPIAKGVIQASNPPIIATWGDRTGMNFSGVAANLGCHGEDQLACMRKVPAMDIANALPEPGNSAALFYPTVDDKVVFANRSERILSGKIAKIPTIIGTNKNEGIGNIAYDLNGANQTAAHEMLLTAFFCPITAIIKARQKSNLLTYRFLYSGNFTNLSPKPWMGAYHGAEISMLFGTHPNFRGNSTKLQYETSHAMQDAWVAFARDPGRGLEREDWKSYDDLGEGSVRDFGDGVAVRNVSVAGIEGECD</sequence>
<dbReference type="InterPro" id="IPR029058">
    <property type="entry name" value="AB_hydrolase_fold"/>
</dbReference>
<evidence type="ECO:0000256" key="1">
    <source>
        <dbReference type="ARBA" id="ARBA00005964"/>
    </source>
</evidence>
<organism evidence="5 6">
    <name type="scientific">Pseudocercospora fijiensis (strain CIRAD86)</name>
    <name type="common">Black leaf streak disease fungus</name>
    <name type="synonym">Mycosphaerella fijiensis</name>
    <dbReference type="NCBI Taxonomy" id="383855"/>
    <lineage>
        <taxon>Eukaryota</taxon>
        <taxon>Fungi</taxon>
        <taxon>Dikarya</taxon>
        <taxon>Ascomycota</taxon>
        <taxon>Pezizomycotina</taxon>
        <taxon>Dothideomycetes</taxon>
        <taxon>Dothideomycetidae</taxon>
        <taxon>Mycosphaerellales</taxon>
        <taxon>Mycosphaerellaceae</taxon>
        <taxon>Pseudocercospora</taxon>
    </lineage>
</organism>
<dbReference type="GO" id="GO:0016787">
    <property type="term" value="F:hydrolase activity"/>
    <property type="evidence" value="ECO:0007669"/>
    <property type="project" value="UniProtKB-KW"/>
</dbReference>
<feature type="non-terminal residue" evidence="5">
    <location>
        <position position="468"/>
    </location>
</feature>
<evidence type="ECO:0000256" key="2">
    <source>
        <dbReference type="ARBA" id="ARBA00022801"/>
    </source>
</evidence>
<evidence type="ECO:0000256" key="3">
    <source>
        <dbReference type="RuleBase" id="RU361235"/>
    </source>
</evidence>
<feature type="domain" description="Carboxylesterase type B" evidence="4">
    <location>
        <begin position="346"/>
        <end position="438"/>
    </location>
</feature>
<feature type="domain" description="Carboxylesterase type B" evidence="4">
    <location>
        <begin position="2"/>
        <end position="337"/>
    </location>
</feature>
<dbReference type="PROSITE" id="PS00941">
    <property type="entry name" value="CARBOXYLESTERASE_B_2"/>
    <property type="match status" value="1"/>
</dbReference>
<dbReference type="PANTHER" id="PTHR11559">
    <property type="entry name" value="CARBOXYLESTERASE"/>
    <property type="match status" value="1"/>
</dbReference>
<dbReference type="Gene3D" id="3.40.50.1820">
    <property type="entry name" value="alpha/beta hydrolase"/>
    <property type="match status" value="2"/>
</dbReference>
<dbReference type="EC" id="3.1.1.-" evidence="3"/>